<feature type="region of interest" description="Disordered" evidence="3">
    <location>
        <begin position="251"/>
        <end position="310"/>
    </location>
</feature>
<accession>A0ABP6U1L5</accession>
<dbReference type="Pfam" id="PF01774">
    <property type="entry name" value="UreD"/>
    <property type="match status" value="1"/>
</dbReference>
<sequence length="310" mass="31596">MDGVNTAGVRAVARVRARSDGRGGTCLPVLESDGPLALRRVRGHGAEARVVLVGAMSGPLGGDRLTVRAEVEEGARLRVGSAAATLALPGQGGGGARYDVRITVADDAELHWLPEQLISVRGSELRVTTRVDLAARAGLVLREEQVLGRAGEPPGTLTGRLTVRIAGRAVLDQELACGPGAPGGWDGPAVLAGHRAAGQLVVVRPEFADAPAVPRRLGDGAAVLPLAGPAVLVTAVAPDALRLRRLLDEGLSSLGQPSSTGTGDGRNSRGGPAVSPAACAGTGARPPPRAPPPPPWRRPRTGRRTPARTG</sequence>
<reference evidence="5" key="1">
    <citation type="journal article" date="2019" name="Int. J. Syst. Evol. Microbiol.">
        <title>The Global Catalogue of Microorganisms (GCM) 10K type strain sequencing project: providing services to taxonomists for standard genome sequencing and annotation.</title>
        <authorList>
            <consortium name="The Broad Institute Genomics Platform"/>
            <consortium name="The Broad Institute Genome Sequencing Center for Infectious Disease"/>
            <person name="Wu L."/>
            <person name="Ma J."/>
        </authorList>
    </citation>
    <scope>NUCLEOTIDE SEQUENCE [LARGE SCALE GENOMIC DNA]</scope>
    <source>
        <strain evidence="5">JCM 4816</strain>
    </source>
</reference>
<gene>
    <name evidence="2" type="primary">ureD</name>
    <name evidence="4" type="ORF">GCM10019016_086530</name>
</gene>
<feature type="compositionally biased region" description="Basic residues" evidence="3">
    <location>
        <begin position="297"/>
        <end position="310"/>
    </location>
</feature>
<evidence type="ECO:0000313" key="5">
    <source>
        <dbReference type="Proteomes" id="UP001501455"/>
    </source>
</evidence>
<keyword evidence="2" id="KW-0996">Nickel insertion</keyword>
<organism evidence="4 5">
    <name type="scientific">Streptomyces prasinosporus</name>
    <dbReference type="NCBI Taxonomy" id="68256"/>
    <lineage>
        <taxon>Bacteria</taxon>
        <taxon>Bacillati</taxon>
        <taxon>Actinomycetota</taxon>
        <taxon>Actinomycetes</taxon>
        <taxon>Kitasatosporales</taxon>
        <taxon>Streptomycetaceae</taxon>
        <taxon>Streptomyces</taxon>
        <taxon>Streptomyces albogriseolus group</taxon>
    </lineage>
</organism>
<feature type="compositionally biased region" description="Pro residues" evidence="3">
    <location>
        <begin position="285"/>
        <end position="296"/>
    </location>
</feature>
<evidence type="ECO:0000313" key="4">
    <source>
        <dbReference type="EMBL" id="GAA3501546.1"/>
    </source>
</evidence>
<dbReference type="HAMAP" id="MF_01384">
    <property type="entry name" value="UreD"/>
    <property type="match status" value="1"/>
</dbReference>
<name>A0ABP6U1L5_9ACTN</name>
<comment type="similarity">
    <text evidence="2">Belongs to the UreD family.</text>
</comment>
<evidence type="ECO:0000256" key="2">
    <source>
        <dbReference type="HAMAP-Rule" id="MF_01384"/>
    </source>
</evidence>
<dbReference type="Proteomes" id="UP001501455">
    <property type="component" value="Unassembled WGS sequence"/>
</dbReference>
<keyword evidence="5" id="KW-1185">Reference proteome</keyword>
<comment type="function">
    <text evidence="2">Required for maturation of urease via the functional incorporation of the urease nickel metallocenter.</text>
</comment>
<dbReference type="EMBL" id="BAAAXF010000060">
    <property type="protein sequence ID" value="GAA3501546.1"/>
    <property type="molecule type" value="Genomic_DNA"/>
</dbReference>
<comment type="subunit">
    <text evidence="2">UreD, UreF and UreG form a complex that acts as a GTP-hydrolysis-dependent molecular chaperone, activating the urease apoprotein by helping to assemble the nickel containing metallocenter of UreC. The UreE protein probably delivers the nickel.</text>
</comment>
<proteinExistence type="inferred from homology"/>
<evidence type="ECO:0000256" key="1">
    <source>
        <dbReference type="ARBA" id="ARBA00023186"/>
    </source>
</evidence>
<dbReference type="InterPro" id="IPR002669">
    <property type="entry name" value="UreD"/>
</dbReference>
<keyword evidence="2" id="KW-0963">Cytoplasm</keyword>
<comment type="caution">
    <text evidence="4">The sequence shown here is derived from an EMBL/GenBank/DDBJ whole genome shotgun (WGS) entry which is preliminary data.</text>
</comment>
<evidence type="ECO:0000256" key="3">
    <source>
        <dbReference type="SAM" id="MobiDB-lite"/>
    </source>
</evidence>
<keyword evidence="1 2" id="KW-0143">Chaperone</keyword>
<protein>
    <recommendedName>
        <fullName evidence="2">Urease accessory protein UreD</fullName>
    </recommendedName>
</protein>
<comment type="subcellular location">
    <subcellularLocation>
        <location evidence="2">Cytoplasm</location>
    </subcellularLocation>
</comment>